<reference evidence="4" key="1">
    <citation type="journal article" date="2019" name="Int. J. Syst. Evol. Microbiol.">
        <title>The Global Catalogue of Microorganisms (GCM) 10K type strain sequencing project: providing services to taxonomists for standard genome sequencing and annotation.</title>
        <authorList>
            <consortium name="The Broad Institute Genomics Platform"/>
            <consortium name="The Broad Institute Genome Sequencing Center for Infectious Disease"/>
            <person name="Wu L."/>
            <person name="Ma J."/>
        </authorList>
    </citation>
    <scope>NUCLEOTIDE SEQUENCE [LARGE SCALE GENOMIC DNA]</scope>
    <source>
        <strain evidence="4">CGMCC 4.7277</strain>
    </source>
</reference>
<protein>
    <submittedName>
        <fullName evidence="3">SPW repeat protein</fullName>
    </submittedName>
</protein>
<evidence type="ECO:0000313" key="3">
    <source>
        <dbReference type="EMBL" id="MFC5520057.1"/>
    </source>
</evidence>
<feature type="transmembrane region" description="Helical" evidence="1">
    <location>
        <begin position="12"/>
        <end position="28"/>
    </location>
</feature>
<comment type="caution">
    <text evidence="3">The sequence shown here is derived from an EMBL/GenBank/DDBJ whole genome shotgun (WGS) entry which is preliminary data.</text>
</comment>
<name>A0ABW0Q7J8_9BURK</name>
<keyword evidence="4" id="KW-1185">Reference proteome</keyword>
<evidence type="ECO:0000256" key="1">
    <source>
        <dbReference type="SAM" id="Phobius"/>
    </source>
</evidence>
<feature type="domain" description="SPW repeat-containing integral membrane" evidence="2">
    <location>
        <begin position="7"/>
        <end position="102"/>
    </location>
</feature>
<gene>
    <name evidence="3" type="ORF">ACFPP7_03885</name>
</gene>
<evidence type="ECO:0000259" key="2">
    <source>
        <dbReference type="Pfam" id="PF03779"/>
    </source>
</evidence>
<feature type="transmembrane region" description="Helical" evidence="1">
    <location>
        <begin position="34"/>
        <end position="55"/>
    </location>
</feature>
<dbReference type="Pfam" id="PF03779">
    <property type="entry name" value="SPW"/>
    <property type="match status" value="1"/>
</dbReference>
<dbReference type="RefSeq" id="WP_068833868.1">
    <property type="nucleotide sequence ID" value="NZ_JBHSMX010000008.1"/>
</dbReference>
<feature type="transmembrane region" description="Helical" evidence="1">
    <location>
        <begin position="62"/>
        <end position="80"/>
    </location>
</feature>
<organism evidence="3 4">
    <name type="scientific">Polaromonas jejuensis</name>
    <dbReference type="NCBI Taxonomy" id="457502"/>
    <lineage>
        <taxon>Bacteria</taxon>
        <taxon>Pseudomonadati</taxon>
        <taxon>Pseudomonadota</taxon>
        <taxon>Betaproteobacteria</taxon>
        <taxon>Burkholderiales</taxon>
        <taxon>Comamonadaceae</taxon>
        <taxon>Polaromonas</taxon>
    </lineage>
</organism>
<feature type="transmembrane region" description="Helical" evidence="1">
    <location>
        <begin position="86"/>
        <end position="106"/>
    </location>
</feature>
<evidence type="ECO:0000313" key="4">
    <source>
        <dbReference type="Proteomes" id="UP001596084"/>
    </source>
</evidence>
<keyword evidence="1" id="KW-0812">Transmembrane</keyword>
<keyword evidence="1" id="KW-1133">Transmembrane helix</keyword>
<dbReference type="Proteomes" id="UP001596084">
    <property type="component" value="Unassembled WGS sequence"/>
</dbReference>
<keyword evidence="1" id="KW-0472">Membrane</keyword>
<accession>A0ABW0Q7J8</accession>
<dbReference type="EMBL" id="JBHSMX010000008">
    <property type="protein sequence ID" value="MFC5520057.1"/>
    <property type="molecule type" value="Genomic_DNA"/>
</dbReference>
<proteinExistence type="predicted"/>
<dbReference type="InterPro" id="IPR005530">
    <property type="entry name" value="SPW"/>
</dbReference>
<sequence length="121" mass="13487">MKQLKHWQDPLNALLGVWVILSPWALGYQDTTVAMVNAVVIGLALIAAALGAIFVPRAWEEWTEVVLGAWLVIAPWVLGFSTLYRATLSTVVTGLVIVALALWTLMTDEDYRGWLRNWTAH</sequence>